<dbReference type="HOGENOM" id="CLU_044614_3_3_1"/>
<feature type="transmembrane region" description="Helical" evidence="1">
    <location>
        <begin position="48"/>
        <end position="69"/>
    </location>
</feature>
<reference evidence="2 3" key="1">
    <citation type="journal article" date="2012" name="Science">
        <title>The Paleozoic origin of enzymatic lignin decomposition reconstructed from 31 fungal genomes.</title>
        <authorList>
            <person name="Floudas D."/>
            <person name="Binder M."/>
            <person name="Riley R."/>
            <person name="Barry K."/>
            <person name="Blanchette R.A."/>
            <person name="Henrissat B."/>
            <person name="Martinez A.T."/>
            <person name="Otillar R."/>
            <person name="Spatafora J.W."/>
            <person name="Yadav J.S."/>
            <person name="Aerts A."/>
            <person name="Benoit I."/>
            <person name="Boyd A."/>
            <person name="Carlson A."/>
            <person name="Copeland A."/>
            <person name="Coutinho P.M."/>
            <person name="de Vries R.P."/>
            <person name="Ferreira P."/>
            <person name="Findley K."/>
            <person name="Foster B."/>
            <person name="Gaskell J."/>
            <person name="Glotzer D."/>
            <person name="Gorecki P."/>
            <person name="Heitman J."/>
            <person name="Hesse C."/>
            <person name="Hori C."/>
            <person name="Igarashi K."/>
            <person name="Jurgens J.A."/>
            <person name="Kallen N."/>
            <person name="Kersten P."/>
            <person name="Kohler A."/>
            <person name="Kuees U."/>
            <person name="Kumar T.K.A."/>
            <person name="Kuo A."/>
            <person name="LaButti K."/>
            <person name="Larrondo L.F."/>
            <person name="Lindquist E."/>
            <person name="Ling A."/>
            <person name="Lombard V."/>
            <person name="Lucas S."/>
            <person name="Lundell T."/>
            <person name="Martin R."/>
            <person name="McLaughlin D.J."/>
            <person name="Morgenstern I."/>
            <person name="Morin E."/>
            <person name="Murat C."/>
            <person name="Nagy L.G."/>
            <person name="Nolan M."/>
            <person name="Ohm R.A."/>
            <person name="Patyshakuliyeva A."/>
            <person name="Rokas A."/>
            <person name="Ruiz-Duenas F.J."/>
            <person name="Sabat G."/>
            <person name="Salamov A."/>
            <person name="Samejima M."/>
            <person name="Schmutz J."/>
            <person name="Slot J.C."/>
            <person name="St John F."/>
            <person name="Stenlid J."/>
            <person name="Sun H."/>
            <person name="Sun S."/>
            <person name="Syed K."/>
            <person name="Tsang A."/>
            <person name="Wiebenga A."/>
            <person name="Young D."/>
            <person name="Pisabarro A."/>
            <person name="Eastwood D.C."/>
            <person name="Martin F."/>
            <person name="Cullen D."/>
            <person name="Grigoriev I.V."/>
            <person name="Hibbett D.S."/>
        </authorList>
    </citation>
    <scope>NUCLEOTIDE SEQUENCE [LARGE SCALE GENOMIC DNA]</scope>
    <source>
        <strain evidence="2 3">DJM-731 SS1</strain>
    </source>
</reference>
<feature type="transmembrane region" description="Helical" evidence="1">
    <location>
        <begin position="12"/>
        <end position="36"/>
    </location>
</feature>
<dbReference type="AlphaFoldDB" id="M5G567"/>
<feature type="transmembrane region" description="Helical" evidence="1">
    <location>
        <begin position="192"/>
        <end position="215"/>
    </location>
</feature>
<keyword evidence="1" id="KW-1133">Transmembrane helix</keyword>
<keyword evidence="1" id="KW-0472">Membrane</keyword>
<dbReference type="GeneID" id="63682896"/>
<evidence type="ECO:0000256" key="1">
    <source>
        <dbReference type="SAM" id="Phobius"/>
    </source>
</evidence>
<feature type="transmembrane region" description="Helical" evidence="1">
    <location>
        <begin position="151"/>
        <end position="172"/>
    </location>
</feature>
<evidence type="ECO:0000313" key="3">
    <source>
        <dbReference type="Proteomes" id="UP000030653"/>
    </source>
</evidence>
<name>M5G567_DACPD</name>
<evidence type="ECO:0000313" key="2">
    <source>
        <dbReference type="EMBL" id="EJU05401.1"/>
    </source>
</evidence>
<keyword evidence="3" id="KW-1185">Reference proteome</keyword>
<dbReference type="RefSeq" id="XP_040632295.1">
    <property type="nucleotide sequence ID" value="XM_040767834.1"/>
</dbReference>
<gene>
    <name evidence="2" type="ORF">DACRYDRAFT_103887</name>
</gene>
<protein>
    <submittedName>
        <fullName evidence="2">Uncharacterized protein</fullName>
    </submittedName>
</protein>
<proteinExistence type="predicted"/>
<feature type="transmembrane region" description="Helical" evidence="1">
    <location>
        <begin position="110"/>
        <end position="130"/>
    </location>
</feature>
<dbReference type="OrthoDB" id="3354175at2759"/>
<organism evidence="2 3">
    <name type="scientific">Dacryopinax primogenitus (strain DJM 731)</name>
    <name type="common">Brown rot fungus</name>
    <dbReference type="NCBI Taxonomy" id="1858805"/>
    <lineage>
        <taxon>Eukaryota</taxon>
        <taxon>Fungi</taxon>
        <taxon>Dikarya</taxon>
        <taxon>Basidiomycota</taxon>
        <taxon>Agaricomycotina</taxon>
        <taxon>Dacrymycetes</taxon>
        <taxon>Dacrymycetales</taxon>
        <taxon>Dacrymycetaceae</taxon>
        <taxon>Dacryopinax</taxon>
    </lineage>
</organism>
<feature type="transmembrane region" description="Helical" evidence="1">
    <location>
        <begin position="227"/>
        <end position="245"/>
    </location>
</feature>
<sequence length="312" mass="34574">MADSLALDVATLAGFFCSALLYGVFLVLLVIAFYVLIYKRKTQRPNYILLAGSCGMFVLSTFTLAFTYARAQKGFIYLRDENGGPIAYFEQINSLEEVIYRCWVVWTESYWIIAFPCFLWVASIVVDCMMIVTMAEMNPAESIFVINLGKWITAVLSLTLTQNIIVLTLIVYRIWKVNTSIGRTSTSSLRPIIAVLLESGIMYVTTLFLFLVTYLAGSNSQFIMVDILNPIIGIAFTVLIVRVGLGATRSQMDSTYFRSQHTGGSHGLGPIAISVNRNVHPDEAMLDEDHSGYKLGSDAELAESVQGQSEVA</sequence>
<dbReference type="OMA" id="WFQYVLL"/>
<dbReference type="EMBL" id="JH795856">
    <property type="protein sequence ID" value="EJU05401.1"/>
    <property type="molecule type" value="Genomic_DNA"/>
</dbReference>
<dbReference type="Proteomes" id="UP000030653">
    <property type="component" value="Unassembled WGS sequence"/>
</dbReference>
<accession>M5G567</accession>
<keyword evidence="1" id="KW-0812">Transmembrane</keyword>